<dbReference type="SUPFAM" id="SSF53590">
    <property type="entry name" value="Nucleoside hydrolase"/>
    <property type="match status" value="1"/>
</dbReference>
<evidence type="ECO:0000256" key="3">
    <source>
        <dbReference type="ARBA" id="ARBA00023295"/>
    </source>
</evidence>
<dbReference type="AlphaFoldDB" id="A0A835ZEH1"/>
<evidence type="ECO:0000313" key="6">
    <source>
        <dbReference type="EMBL" id="KAG5189860.1"/>
    </source>
</evidence>
<comment type="caution">
    <text evidence="6">The sequence shown here is derived from an EMBL/GenBank/DDBJ whole genome shotgun (WGS) entry which is preliminary data.</text>
</comment>
<gene>
    <name evidence="6" type="ORF">JKP88DRAFT_176502</name>
    <name evidence="5" type="ORF">JKP88DRAFT_178162</name>
</gene>
<evidence type="ECO:0000256" key="1">
    <source>
        <dbReference type="ARBA" id="ARBA00009176"/>
    </source>
</evidence>
<protein>
    <submittedName>
        <fullName evidence="6">Inosine/uridine-preferring nucleoside hydrolase domain-containing protein</fullName>
    </submittedName>
</protein>
<dbReference type="GO" id="GO:0008477">
    <property type="term" value="F:purine nucleosidase activity"/>
    <property type="evidence" value="ECO:0007669"/>
    <property type="project" value="TreeGrafter"/>
</dbReference>
<dbReference type="InterPro" id="IPR023186">
    <property type="entry name" value="IUNH"/>
</dbReference>
<evidence type="ECO:0000313" key="7">
    <source>
        <dbReference type="Proteomes" id="UP000664859"/>
    </source>
</evidence>
<dbReference type="Proteomes" id="UP000664859">
    <property type="component" value="Unassembled WGS sequence"/>
</dbReference>
<feature type="non-terminal residue" evidence="6">
    <location>
        <position position="313"/>
    </location>
</feature>
<keyword evidence="3" id="KW-0326">Glycosidase</keyword>
<evidence type="ECO:0000313" key="5">
    <source>
        <dbReference type="EMBL" id="KAG5188218.1"/>
    </source>
</evidence>
<evidence type="ECO:0000256" key="2">
    <source>
        <dbReference type="ARBA" id="ARBA00022801"/>
    </source>
</evidence>
<dbReference type="EMBL" id="JAFCMP010000044">
    <property type="protein sequence ID" value="KAG5189860.1"/>
    <property type="molecule type" value="Genomic_DNA"/>
</dbReference>
<dbReference type="InterPro" id="IPR001910">
    <property type="entry name" value="Inosine/uridine_hydrolase_dom"/>
</dbReference>
<sequence>DDALCLLACINSPAVELVGVSVTFGNANLTEMVDIARDLLDNFHPAGDLEVHVGAAGPGHHNVTTDAVAAMLNTATLDNGSSALTIVCAGPATNVASLLTLHPGVSTSIQEVVVVAGRRPGQRFTTGAATEHGHPDLNFENDPAAFAVLLASRMPLTYAPFEVSSQVRVTETDLAAALGSGGAVGAYVARVGAPWLRLWRDLFDVRYFHPFDSLAALRVTHPELLACDELESWVALGPDDAAHPGVQGRSGKELGGDETLKPYLLVGDGAPPGHDGPSRRVLYCHTPLEGAVQAIWESILPPVRGGGGAAAEL</sequence>
<dbReference type="PANTHER" id="PTHR12304:SF4">
    <property type="entry name" value="URIDINE NUCLEOSIDASE"/>
    <property type="match status" value="1"/>
</dbReference>
<dbReference type="Gene3D" id="3.90.245.10">
    <property type="entry name" value="Ribonucleoside hydrolase-like"/>
    <property type="match status" value="1"/>
</dbReference>
<dbReference type="EMBL" id="JAFCMP010000075">
    <property type="protein sequence ID" value="KAG5188218.1"/>
    <property type="molecule type" value="Genomic_DNA"/>
</dbReference>
<dbReference type="GO" id="GO:0006152">
    <property type="term" value="P:purine nucleoside catabolic process"/>
    <property type="evidence" value="ECO:0007669"/>
    <property type="project" value="TreeGrafter"/>
</dbReference>
<dbReference type="PANTHER" id="PTHR12304">
    <property type="entry name" value="INOSINE-URIDINE PREFERRING NUCLEOSIDE HYDROLASE"/>
    <property type="match status" value="1"/>
</dbReference>
<proteinExistence type="inferred from homology"/>
<name>A0A835ZEH1_9STRA</name>
<organism evidence="6 7">
    <name type="scientific">Tribonema minus</name>
    <dbReference type="NCBI Taxonomy" id="303371"/>
    <lineage>
        <taxon>Eukaryota</taxon>
        <taxon>Sar</taxon>
        <taxon>Stramenopiles</taxon>
        <taxon>Ochrophyta</taxon>
        <taxon>PX clade</taxon>
        <taxon>Xanthophyceae</taxon>
        <taxon>Tribonematales</taxon>
        <taxon>Tribonemataceae</taxon>
        <taxon>Tribonema</taxon>
    </lineage>
</organism>
<evidence type="ECO:0000259" key="4">
    <source>
        <dbReference type="Pfam" id="PF01156"/>
    </source>
</evidence>
<keyword evidence="2 6" id="KW-0378">Hydrolase</keyword>
<accession>A0A835ZEH1</accession>
<keyword evidence="7" id="KW-1185">Reference proteome</keyword>
<feature type="domain" description="Inosine/uridine-preferring nucleoside hydrolase" evidence="4">
    <location>
        <begin position="1"/>
        <end position="235"/>
    </location>
</feature>
<dbReference type="Pfam" id="PF01156">
    <property type="entry name" value="IU_nuc_hydro"/>
    <property type="match status" value="1"/>
</dbReference>
<reference evidence="6" key="1">
    <citation type="submission" date="2021-02" db="EMBL/GenBank/DDBJ databases">
        <title>First Annotated Genome of the Yellow-green Alga Tribonema minus.</title>
        <authorList>
            <person name="Mahan K.M."/>
        </authorList>
    </citation>
    <scope>NUCLEOTIDE SEQUENCE</scope>
    <source>
        <strain evidence="6">UTEX B ZZ1240</strain>
    </source>
</reference>
<dbReference type="InterPro" id="IPR036452">
    <property type="entry name" value="Ribo_hydro-like"/>
</dbReference>
<dbReference type="GO" id="GO:0005829">
    <property type="term" value="C:cytosol"/>
    <property type="evidence" value="ECO:0007669"/>
    <property type="project" value="TreeGrafter"/>
</dbReference>
<dbReference type="OrthoDB" id="186496at2759"/>
<comment type="similarity">
    <text evidence="1">Belongs to the IUNH family.</text>
</comment>